<dbReference type="Gene3D" id="3.10.20.320">
    <property type="entry name" value="Putative peptidoglycan bound protein (lpxtg motif)"/>
    <property type="match status" value="1"/>
</dbReference>
<organism evidence="3 4">
    <name type="scientific">Lentilactobacillus rapi</name>
    <dbReference type="NCBI Taxonomy" id="481723"/>
    <lineage>
        <taxon>Bacteria</taxon>
        <taxon>Bacillati</taxon>
        <taxon>Bacillota</taxon>
        <taxon>Bacilli</taxon>
        <taxon>Lactobacillales</taxon>
        <taxon>Lactobacillaceae</taxon>
        <taxon>Lentilactobacillus</taxon>
    </lineage>
</organism>
<sequence>MNMKLIQSVDFKNDENWLETSRGRAYNGDHGAWISDDLFAGRPTLRNITEPRHATIHFVDVHGRQLGKSKLIVGTTGSRLRFQPPEFTGYTAVADQVEGVFEIDKEKNDFKVIYRKNVATDQLRVHYQSFTWNGTAPASFRVYVPAVFNVPSDWKKVRGEIHTYEVAADYLAGVTANAGKHDLRLAPKGLEALKKANLDLAFYDCLPAIGTLNIWPKLTVAYVDQSSGKEVAQHVSDDHHAAKSGRYYVDVPEGYDLADGQPNFVDYPITANEPKAIVKVNQLD</sequence>
<protein>
    <recommendedName>
        <fullName evidence="2">MucBP domain-containing protein</fullName>
    </recommendedName>
</protein>
<accession>A0A512PR48</accession>
<evidence type="ECO:0000259" key="2">
    <source>
        <dbReference type="Pfam" id="PF06458"/>
    </source>
</evidence>
<feature type="domain" description="MucBP" evidence="2">
    <location>
        <begin position="55"/>
        <end position="114"/>
    </location>
</feature>
<dbReference type="OrthoDB" id="9973308at2"/>
<dbReference type="AlphaFoldDB" id="A0A512PR48"/>
<dbReference type="Pfam" id="PF06458">
    <property type="entry name" value="MucBP"/>
    <property type="match status" value="1"/>
</dbReference>
<name>A0A512PR48_9LACO</name>
<evidence type="ECO:0000256" key="1">
    <source>
        <dbReference type="ARBA" id="ARBA00022737"/>
    </source>
</evidence>
<reference evidence="3 4" key="1">
    <citation type="submission" date="2019-07" db="EMBL/GenBank/DDBJ databases">
        <title>Whole genome shotgun sequence of Lactobacillus rapi NBRC 109618.</title>
        <authorList>
            <person name="Hosoyama A."/>
            <person name="Uohara A."/>
            <person name="Ohji S."/>
            <person name="Ichikawa N."/>
        </authorList>
    </citation>
    <scope>NUCLEOTIDE SEQUENCE [LARGE SCALE GENOMIC DNA]</scope>
    <source>
        <strain evidence="3 4">NBRC 109618</strain>
    </source>
</reference>
<proteinExistence type="predicted"/>
<dbReference type="EMBL" id="BKAM01000122">
    <property type="protein sequence ID" value="GEP73689.1"/>
    <property type="molecule type" value="Genomic_DNA"/>
</dbReference>
<dbReference type="Proteomes" id="UP000321569">
    <property type="component" value="Unassembled WGS sequence"/>
</dbReference>
<evidence type="ECO:0000313" key="4">
    <source>
        <dbReference type="Proteomes" id="UP000321569"/>
    </source>
</evidence>
<comment type="caution">
    <text evidence="3">The sequence shown here is derived from an EMBL/GenBank/DDBJ whole genome shotgun (WGS) entry which is preliminary data.</text>
</comment>
<keyword evidence="1" id="KW-0677">Repeat</keyword>
<gene>
    <name evidence="3" type="ORF">LRA02_25570</name>
</gene>
<evidence type="ECO:0000313" key="3">
    <source>
        <dbReference type="EMBL" id="GEP73689.1"/>
    </source>
</evidence>
<dbReference type="InterPro" id="IPR009459">
    <property type="entry name" value="MucBP_dom"/>
</dbReference>